<protein>
    <submittedName>
        <fullName evidence="9">Lipoprotein-anchoring transpeptidase ErfK/SrfK</fullName>
    </submittedName>
</protein>
<evidence type="ECO:0000313" key="10">
    <source>
        <dbReference type="Proteomes" id="UP001266099"/>
    </source>
</evidence>
<evidence type="ECO:0000256" key="1">
    <source>
        <dbReference type="ARBA" id="ARBA00004752"/>
    </source>
</evidence>
<sequence length="471" mass="50658">MSRRKIAVISTISGFAILIFLLAGYLLYFWLGGRALPGMKVGKVDVSGKTASEISADLNTAAATEKINFTGANLDGNSAKLNEIGITLQASEVAAAALAPNSSFSSYFTIPFTGKTIEPKLEIDKEKLNASAVALAAKSTGAKTVVEPKILVAGEGFKIQAGESGAGIDPQIFHTAAQELVETQKSVAAKVKLSEIKPKYTVADLERTKAEAEKLLATEVSVTAEGKTVSADTKTKIGFITFNENKAEVNEAAMKEWLTQVAAPHNQEKITGTRNVNAAGQVLEVVTAAHAEKNVTNFDAALKTLQAAFSAKQPAKTTLDVHISEETWTDRIIARGAEHLPYKATEGEKWIDVNLSTFKMTAYEGATRVRGPITVVTGEKGAETITGKFKIWHKTKTQSMRGTHQDGSKYDIKNVPANMFFHGDYAIHGAPWWGPNEWGFQGSNGCVNTPVPDAKWLFNWAPIGTVVVTHY</sequence>
<evidence type="ECO:0000256" key="4">
    <source>
        <dbReference type="ARBA" id="ARBA00022984"/>
    </source>
</evidence>
<dbReference type="Pfam" id="PF03734">
    <property type="entry name" value="YkuD"/>
    <property type="match status" value="1"/>
</dbReference>
<feature type="transmembrane region" description="Helical" evidence="7">
    <location>
        <begin position="7"/>
        <end position="31"/>
    </location>
</feature>
<keyword evidence="7" id="KW-1133">Transmembrane helix</keyword>
<evidence type="ECO:0000256" key="7">
    <source>
        <dbReference type="SAM" id="Phobius"/>
    </source>
</evidence>
<accession>A0ABU1T3K5</accession>
<dbReference type="EMBL" id="JAVDUJ010000001">
    <property type="protein sequence ID" value="MDR6939836.1"/>
    <property type="molecule type" value="Genomic_DNA"/>
</dbReference>
<evidence type="ECO:0000256" key="2">
    <source>
        <dbReference type="ARBA" id="ARBA00022679"/>
    </source>
</evidence>
<dbReference type="Gene3D" id="2.40.440.10">
    <property type="entry name" value="L,D-transpeptidase catalytic domain-like"/>
    <property type="match status" value="1"/>
</dbReference>
<keyword evidence="9" id="KW-0449">Lipoprotein</keyword>
<dbReference type="PANTHER" id="PTHR30582">
    <property type="entry name" value="L,D-TRANSPEPTIDASE"/>
    <property type="match status" value="1"/>
</dbReference>
<evidence type="ECO:0000256" key="6">
    <source>
        <dbReference type="PROSITE-ProRule" id="PRU01373"/>
    </source>
</evidence>
<proteinExistence type="predicted"/>
<organism evidence="9 10">
    <name type="scientific">Arcanobacterium hippocoleae</name>
    <dbReference type="NCBI Taxonomy" id="149017"/>
    <lineage>
        <taxon>Bacteria</taxon>
        <taxon>Bacillati</taxon>
        <taxon>Actinomycetota</taxon>
        <taxon>Actinomycetes</taxon>
        <taxon>Actinomycetales</taxon>
        <taxon>Actinomycetaceae</taxon>
        <taxon>Arcanobacterium</taxon>
    </lineage>
</organism>
<evidence type="ECO:0000313" key="9">
    <source>
        <dbReference type="EMBL" id="MDR6939836.1"/>
    </source>
</evidence>
<dbReference type="SUPFAM" id="SSF141523">
    <property type="entry name" value="L,D-transpeptidase catalytic domain-like"/>
    <property type="match status" value="1"/>
</dbReference>
<dbReference type="InterPro" id="IPR038054">
    <property type="entry name" value="LD_TPept-like_central_sf"/>
</dbReference>
<evidence type="ECO:0000259" key="8">
    <source>
        <dbReference type="PROSITE" id="PS52029"/>
    </source>
</evidence>
<keyword evidence="7" id="KW-0812">Transmembrane</keyword>
<dbReference type="Gene3D" id="3.10.20.800">
    <property type="match status" value="1"/>
</dbReference>
<reference evidence="9 10" key="1">
    <citation type="submission" date="2023-07" db="EMBL/GenBank/DDBJ databases">
        <title>Sequencing the genomes of 1000 actinobacteria strains.</title>
        <authorList>
            <person name="Klenk H.-P."/>
        </authorList>
    </citation>
    <scope>NUCLEOTIDE SEQUENCE [LARGE SCALE GENOMIC DNA]</scope>
    <source>
        <strain evidence="9 10">DSM 15539</strain>
    </source>
</reference>
<dbReference type="PROSITE" id="PS52029">
    <property type="entry name" value="LD_TPASE"/>
    <property type="match status" value="1"/>
</dbReference>
<dbReference type="CDD" id="cd16913">
    <property type="entry name" value="YkuD_like"/>
    <property type="match status" value="1"/>
</dbReference>
<keyword evidence="2" id="KW-0808">Transferase</keyword>
<dbReference type="Proteomes" id="UP001266099">
    <property type="component" value="Unassembled WGS sequence"/>
</dbReference>
<dbReference type="InterPro" id="IPR038063">
    <property type="entry name" value="Transpep_catalytic_dom"/>
</dbReference>
<comment type="caution">
    <text evidence="9">The sequence shown here is derived from an EMBL/GenBank/DDBJ whole genome shotgun (WGS) entry which is preliminary data.</text>
</comment>
<keyword evidence="7" id="KW-0472">Membrane</keyword>
<dbReference type="RefSeq" id="WP_309956834.1">
    <property type="nucleotide sequence ID" value="NZ_JAVDUJ010000001.1"/>
</dbReference>
<dbReference type="PANTHER" id="PTHR30582:SF2">
    <property type="entry name" value="L,D-TRANSPEPTIDASE YCIB-RELATED"/>
    <property type="match status" value="1"/>
</dbReference>
<feature type="active site" description="Nucleophile" evidence="6">
    <location>
        <position position="446"/>
    </location>
</feature>
<keyword evidence="3 6" id="KW-0133">Cell shape</keyword>
<dbReference type="InterPro" id="IPR005490">
    <property type="entry name" value="LD_TPept_cat_dom"/>
</dbReference>
<evidence type="ECO:0000256" key="5">
    <source>
        <dbReference type="ARBA" id="ARBA00023316"/>
    </source>
</evidence>
<name>A0ABU1T3K5_9ACTO</name>
<gene>
    <name evidence="9" type="ORF">J2S36_001379</name>
</gene>
<keyword evidence="10" id="KW-1185">Reference proteome</keyword>
<comment type="pathway">
    <text evidence="1 6">Cell wall biogenesis; peptidoglycan biosynthesis.</text>
</comment>
<feature type="domain" description="L,D-TPase catalytic" evidence="8">
    <location>
        <begin position="349"/>
        <end position="470"/>
    </location>
</feature>
<feature type="active site" description="Proton donor/acceptor" evidence="6">
    <location>
        <position position="428"/>
    </location>
</feature>
<evidence type="ECO:0000256" key="3">
    <source>
        <dbReference type="ARBA" id="ARBA00022960"/>
    </source>
</evidence>
<dbReference type="InterPro" id="IPR050979">
    <property type="entry name" value="LD-transpeptidase"/>
</dbReference>
<keyword evidence="5 6" id="KW-0961">Cell wall biogenesis/degradation</keyword>
<keyword evidence="4 6" id="KW-0573">Peptidoglycan synthesis</keyword>